<reference evidence="9" key="1">
    <citation type="submission" date="2023-07" db="EMBL/GenBank/DDBJ databases">
        <title>Genome sequencing of Purple Non-Sulfur Bacteria from various extreme environments.</title>
        <authorList>
            <person name="Mayer M."/>
        </authorList>
    </citation>
    <scope>NUCLEOTIDE SEQUENCE [LARGE SCALE GENOMIC DNA]</scope>
    <source>
        <strain evidence="9">DSM 17935</strain>
    </source>
</reference>
<evidence type="ECO:0000256" key="6">
    <source>
        <dbReference type="HAMAP-Rule" id="MF_00227"/>
    </source>
</evidence>
<evidence type="ECO:0000256" key="5">
    <source>
        <dbReference type="ARBA" id="ARBA00022884"/>
    </source>
</evidence>
<comment type="function">
    <text evidence="6">RNaseP catalyzes the removal of the 5'-leader sequence from pre-tRNA to produce the mature 5'-terminus. It can also cleave other RNA substrates such as 4.5S RNA. The protein component plays an auxiliary but essential role in vivo by binding to the 5'-leader sequence and broadening the substrate specificity of the ribozyme.</text>
</comment>
<evidence type="ECO:0000313" key="8">
    <source>
        <dbReference type="EMBL" id="MCW2306551.1"/>
    </source>
</evidence>
<dbReference type="Proteomes" id="UP001209755">
    <property type="component" value="Unassembled WGS sequence"/>
</dbReference>
<keyword evidence="3 6" id="KW-0255">Endonuclease</keyword>
<comment type="similarity">
    <text evidence="6">Belongs to the RnpA family.</text>
</comment>
<protein>
    <recommendedName>
        <fullName evidence="6 7">Ribonuclease P protein component</fullName>
        <shortName evidence="6">RNase P protein</shortName>
        <shortName evidence="6">RNaseP protein</shortName>
        <ecNumber evidence="6 7">3.1.26.5</ecNumber>
    </recommendedName>
    <alternativeName>
        <fullName evidence="6">Protein C5</fullName>
    </alternativeName>
</protein>
<dbReference type="PANTHER" id="PTHR33992:SF1">
    <property type="entry name" value="RIBONUCLEASE P PROTEIN COMPONENT"/>
    <property type="match status" value="1"/>
</dbReference>
<name>A0ABT3H849_9HYPH</name>
<gene>
    <name evidence="6" type="primary">rnpA</name>
    <name evidence="8" type="ORF">M2319_000870</name>
</gene>
<dbReference type="Pfam" id="PF00825">
    <property type="entry name" value="Ribonuclease_P"/>
    <property type="match status" value="1"/>
</dbReference>
<dbReference type="RefSeq" id="WP_264600215.1">
    <property type="nucleotide sequence ID" value="NZ_JAOQNS010000002.1"/>
</dbReference>
<evidence type="ECO:0000256" key="2">
    <source>
        <dbReference type="ARBA" id="ARBA00022722"/>
    </source>
</evidence>
<evidence type="ECO:0000256" key="4">
    <source>
        <dbReference type="ARBA" id="ARBA00022801"/>
    </source>
</evidence>
<evidence type="ECO:0000256" key="1">
    <source>
        <dbReference type="ARBA" id="ARBA00022694"/>
    </source>
</evidence>
<keyword evidence="9" id="KW-1185">Reference proteome</keyword>
<evidence type="ECO:0000256" key="7">
    <source>
        <dbReference type="NCBIfam" id="TIGR00188"/>
    </source>
</evidence>
<keyword evidence="2 6" id="KW-0540">Nuclease</keyword>
<dbReference type="EMBL" id="JAOQNS010000002">
    <property type="protein sequence ID" value="MCW2306551.1"/>
    <property type="molecule type" value="Genomic_DNA"/>
</dbReference>
<keyword evidence="4 6" id="KW-0378">Hydrolase</keyword>
<organism evidence="8 9">
    <name type="scientific">Rhodobium gokarnense</name>
    <dbReference type="NCBI Taxonomy" id="364296"/>
    <lineage>
        <taxon>Bacteria</taxon>
        <taxon>Pseudomonadati</taxon>
        <taxon>Pseudomonadota</taxon>
        <taxon>Alphaproteobacteria</taxon>
        <taxon>Hyphomicrobiales</taxon>
        <taxon>Rhodobiaceae</taxon>
        <taxon>Rhodobium</taxon>
    </lineage>
</organism>
<dbReference type="PANTHER" id="PTHR33992">
    <property type="entry name" value="RIBONUCLEASE P PROTEIN COMPONENT"/>
    <property type="match status" value="1"/>
</dbReference>
<dbReference type="InterPro" id="IPR000100">
    <property type="entry name" value="RNase_P"/>
</dbReference>
<dbReference type="GO" id="GO:0004526">
    <property type="term" value="F:ribonuclease P activity"/>
    <property type="evidence" value="ECO:0007669"/>
    <property type="project" value="UniProtKB-EC"/>
</dbReference>
<dbReference type="EC" id="3.1.26.5" evidence="6 7"/>
<dbReference type="InterPro" id="IPR020568">
    <property type="entry name" value="Ribosomal_Su5_D2-typ_SF"/>
</dbReference>
<dbReference type="SUPFAM" id="SSF54211">
    <property type="entry name" value="Ribosomal protein S5 domain 2-like"/>
    <property type="match status" value="1"/>
</dbReference>
<accession>A0ABT3H849</accession>
<proteinExistence type="inferred from homology"/>
<dbReference type="HAMAP" id="MF_00227">
    <property type="entry name" value="RNase_P"/>
    <property type="match status" value="1"/>
</dbReference>
<comment type="caution">
    <text evidence="8">The sequence shown here is derived from an EMBL/GenBank/DDBJ whole genome shotgun (WGS) entry which is preliminary data.</text>
</comment>
<keyword evidence="5 6" id="KW-0694">RNA-binding</keyword>
<dbReference type="InterPro" id="IPR014721">
    <property type="entry name" value="Ribsml_uS5_D2-typ_fold_subgr"/>
</dbReference>
<evidence type="ECO:0000313" key="9">
    <source>
        <dbReference type="Proteomes" id="UP001209755"/>
    </source>
</evidence>
<sequence>MTEATPAPRTALSASCVMNRLKKRSEFLNAARGARAARSAFVLQGLCERPAEAPPRFGFTVTKRTGNAVERNRIRRRLKAAVEEVLPQARGGCDYVLIGRRKALRVPFDLLTRDLSAAIGMIHKTKRSPRHTA</sequence>
<dbReference type="Gene3D" id="3.30.230.10">
    <property type="match status" value="1"/>
</dbReference>
<dbReference type="NCBIfam" id="TIGR00188">
    <property type="entry name" value="rnpA"/>
    <property type="match status" value="1"/>
</dbReference>
<evidence type="ECO:0000256" key="3">
    <source>
        <dbReference type="ARBA" id="ARBA00022759"/>
    </source>
</evidence>
<comment type="catalytic activity">
    <reaction evidence="6">
        <text>Endonucleolytic cleavage of RNA, removing 5'-extranucleotides from tRNA precursor.</text>
        <dbReference type="EC" id="3.1.26.5"/>
    </reaction>
</comment>
<comment type="subunit">
    <text evidence="6">Consists of a catalytic RNA component (M1 or rnpB) and a protein subunit.</text>
</comment>
<keyword evidence="1 6" id="KW-0819">tRNA processing</keyword>